<sequence length="434" mass="49159">MKDKSTLEYLESLRTLGSNYGLERTERLLELMGNPHKKLKLIHIAGTNGKGSTSAILGTILMEHGYKVGFFNSPHLEEIEETIRINSKNIKEEDFVSLINEIKPFVNKVVEEGFNHPTEFEVLTCIMFLYLYRQDVDFGIIEVGLGGRLDSTNVLTPILSIITSISFDHMNILGSTIEEITKEKAGIIKKNIPIITCMQKDEAIKVITETSIKKGCELSIINSNSYRFLNIDNESIITQRILINFRGKEETLNLSLLGSHQIINLSLALEALKELENLNYIKVDIDKIKAATKKVKWKGRLEILKENPYIVIDGAHNVDGIKYLKKNLKDYFKYKNLYLILGVLADKEVDKILEIITPLAKEVCTVTPNSNRAKSSNDLRVLAEKYNENSLGFDDYDEAVKYSLSKANNEDLILACGSLYMVGKIREVFNKIDK</sequence>
<keyword evidence="5 10" id="KW-0547">Nucleotide-binding</keyword>
<keyword evidence="7" id="KW-0460">Magnesium</keyword>
<evidence type="ECO:0000256" key="6">
    <source>
        <dbReference type="ARBA" id="ARBA00022840"/>
    </source>
</evidence>
<reference evidence="13 14" key="1">
    <citation type="submission" date="2020-08" db="EMBL/GenBank/DDBJ databases">
        <title>A Genomic Blueprint of the Chicken Gut Microbiome.</title>
        <authorList>
            <person name="Gilroy R."/>
            <person name="Ravi A."/>
            <person name="Getino M."/>
            <person name="Pursley I."/>
            <person name="Horton D.L."/>
            <person name="Alikhan N.-F."/>
            <person name="Baker D."/>
            <person name="Gharbi K."/>
            <person name="Hall N."/>
            <person name="Watson M."/>
            <person name="Adriaenssens E.M."/>
            <person name="Foster-Nyarko E."/>
            <person name="Jarju S."/>
            <person name="Secka A."/>
            <person name="Antonio M."/>
            <person name="Oren A."/>
            <person name="Chaudhuri R."/>
            <person name="La Ragione R.M."/>
            <person name="Hildebrand F."/>
            <person name="Pallen M.J."/>
        </authorList>
    </citation>
    <scope>NUCLEOTIDE SEQUENCE [LARGE SCALE GENOMIC DNA]</scope>
    <source>
        <strain evidence="13 14">Sa3CUN1</strain>
    </source>
</reference>
<dbReference type="PROSITE" id="PS01011">
    <property type="entry name" value="FOLYLPOLYGLU_SYNT_1"/>
    <property type="match status" value="1"/>
</dbReference>
<dbReference type="InterPro" id="IPR013221">
    <property type="entry name" value="Mur_ligase_cen"/>
</dbReference>
<dbReference type="RefSeq" id="WP_191747634.1">
    <property type="nucleotide sequence ID" value="NZ_JACSQZ010000002.1"/>
</dbReference>
<comment type="similarity">
    <text evidence="1 10">Belongs to the folylpolyglutamate synthase family.</text>
</comment>
<evidence type="ECO:0000313" key="13">
    <source>
        <dbReference type="EMBL" id="MBD7913722.1"/>
    </source>
</evidence>
<name>A0ABR8PZX6_9CLOT</name>
<dbReference type="PANTHER" id="PTHR11136">
    <property type="entry name" value="FOLYLPOLYGLUTAMATE SYNTHASE-RELATED"/>
    <property type="match status" value="1"/>
</dbReference>
<dbReference type="InterPro" id="IPR036615">
    <property type="entry name" value="Mur_ligase_C_dom_sf"/>
</dbReference>
<evidence type="ECO:0000256" key="3">
    <source>
        <dbReference type="ARBA" id="ARBA00022598"/>
    </source>
</evidence>
<dbReference type="SUPFAM" id="SSF53244">
    <property type="entry name" value="MurD-like peptide ligases, peptide-binding domain"/>
    <property type="match status" value="1"/>
</dbReference>
<proteinExistence type="inferred from homology"/>
<protein>
    <recommendedName>
        <fullName evidence="2">tetrahydrofolate synthase</fullName>
        <ecNumber evidence="2">6.3.2.17</ecNumber>
    </recommendedName>
    <alternativeName>
        <fullName evidence="8">Tetrahydrofolylpolyglutamate synthase</fullName>
    </alternativeName>
</protein>
<feature type="domain" description="Mur ligase C-terminal" evidence="11">
    <location>
        <begin position="299"/>
        <end position="418"/>
    </location>
</feature>
<dbReference type="InterPro" id="IPR001645">
    <property type="entry name" value="Folylpolyglutamate_synth"/>
</dbReference>
<evidence type="ECO:0000256" key="8">
    <source>
        <dbReference type="ARBA" id="ARBA00030592"/>
    </source>
</evidence>
<dbReference type="Gene3D" id="3.90.190.20">
    <property type="entry name" value="Mur ligase, C-terminal domain"/>
    <property type="match status" value="1"/>
</dbReference>
<dbReference type="PROSITE" id="PS01012">
    <property type="entry name" value="FOLYLPOLYGLU_SYNT_2"/>
    <property type="match status" value="1"/>
</dbReference>
<comment type="caution">
    <text evidence="13">The sequence shown here is derived from an EMBL/GenBank/DDBJ whole genome shotgun (WGS) entry which is preliminary data.</text>
</comment>
<evidence type="ECO:0000256" key="9">
    <source>
        <dbReference type="ARBA" id="ARBA00047493"/>
    </source>
</evidence>
<keyword evidence="4" id="KW-0479">Metal-binding</keyword>
<comment type="catalytic activity">
    <reaction evidence="9">
        <text>(6S)-5,6,7,8-tetrahydrofolyl-(gamma-L-Glu)(n) + L-glutamate + ATP = (6S)-5,6,7,8-tetrahydrofolyl-(gamma-L-Glu)(n+1) + ADP + phosphate + H(+)</text>
        <dbReference type="Rhea" id="RHEA:10580"/>
        <dbReference type="Rhea" id="RHEA-COMP:14738"/>
        <dbReference type="Rhea" id="RHEA-COMP:14740"/>
        <dbReference type="ChEBI" id="CHEBI:15378"/>
        <dbReference type="ChEBI" id="CHEBI:29985"/>
        <dbReference type="ChEBI" id="CHEBI:30616"/>
        <dbReference type="ChEBI" id="CHEBI:43474"/>
        <dbReference type="ChEBI" id="CHEBI:141005"/>
        <dbReference type="ChEBI" id="CHEBI:456216"/>
        <dbReference type="EC" id="6.3.2.17"/>
    </reaction>
</comment>
<dbReference type="InterPro" id="IPR036565">
    <property type="entry name" value="Mur-like_cat_sf"/>
</dbReference>
<dbReference type="Pfam" id="PF08245">
    <property type="entry name" value="Mur_ligase_M"/>
    <property type="match status" value="1"/>
</dbReference>
<organism evidence="13 14">
    <name type="scientific">Clostridium gallinarum</name>
    <dbReference type="NCBI Taxonomy" id="2762246"/>
    <lineage>
        <taxon>Bacteria</taxon>
        <taxon>Bacillati</taxon>
        <taxon>Bacillota</taxon>
        <taxon>Clostridia</taxon>
        <taxon>Eubacteriales</taxon>
        <taxon>Clostridiaceae</taxon>
        <taxon>Clostridium</taxon>
    </lineage>
</organism>
<dbReference type="InterPro" id="IPR004101">
    <property type="entry name" value="Mur_ligase_C"/>
</dbReference>
<gene>
    <name evidence="13" type="ORF">H9660_01030</name>
</gene>
<evidence type="ECO:0000259" key="12">
    <source>
        <dbReference type="Pfam" id="PF08245"/>
    </source>
</evidence>
<feature type="domain" description="Mur ligase central" evidence="12">
    <location>
        <begin position="44"/>
        <end position="271"/>
    </location>
</feature>
<dbReference type="InterPro" id="IPR018109">
    <property type="entry name" value="Folylpolyglutamate_synth_CS"/>
</dbReference>
<evidence type="ECO:0000256" key="7">
    <source>
        <dbReference type="ARBA" id="ARBA00022842"/>
    </source>
</evidence>
<dbReference type="EC" id="6.3.2.17" evidence="2"/>
<dbReference type="Proteomes" id="UP000640335">
    <property type="component" value="Unassembled WGS sequence"/>
</dbReference>
<accession>A0ABR8PZX6</accession>
<evidence type="ECO:0000256" key="1">
    <source>
        <dbReference type="ARBA" id="ARBA00008276"/>
    </source>
</evidence>
<dbReference type="Pfam" id="PF02875">
    <property type="entry name" value="Mur_ligase_C"/>
    <property type="match status" value="1"/>
</dbReference>
<evidence type="ECO:0000259" key="11">
    <source>
        <dbReference type="Pfam" id="PF02875"/>
    </source>
</evidence>
<dbReference type="PANTHER" id="PTHR11136:SF0">
    <property type="entry name" value="DIHYDROFOLATE SYNTHETASE-RELATED"/>
    <property type="match status" value="1"/>
</dbReference>
<evidence type="ECO:0000256" key="4">
    <source>
        <dbReference type="ARBA" id="ARBA00022723"/>
    </source>
</evidence>
<evidence type="ECO:0000256" key="10">
    <source>
        <dbReference type="PIRNR" id="PIRNR001563"/>
    </source>
</evidence>
<keyword evidence="14" id="KW-1185">Reference proteome</keyword>
<evidence type="ECO:0000313" key="14">
    <source>
        <dbReference type="Proteomes" id="UP000640335"/>
    </source>
</evidence>
<evidence type="ECO:0000256" key="2">
    <source>
        <dbReference type="ARBA" id="ARBA00013025"/>
    </source>
</evidence>
<dbReference type="Gene3D" id="3.40.1190.10">
    <property type="entry name" value="Mur-like, catalytic domain"/>
    <property type="match status" value="1"/>
</dbReference>
<dbReference type="PIRSF" id="PIRSF001563">
    <property type="entry name" value="Folylpolyglu_synth"/>
    <property type="match status" value="1"/>
</dbReference>
<dbReference type="NCBIfam" id="TIGR01499">
    <property type="entry name" value="folC"/>
    <property type="match status" value="1"/>
</dbReference>
<keyword evidence="3 10" id="KW-0436">Ligase</keyword>
<dbReference type="SUPFAM" id="SSF53623">
    <property type="entry name" value="MurD-like peptide ligases, catalytic domain"/>
    <property type="match status" value="1"/>
</dbReference>
<keyword evidence="6 10" id="KW-0067">ATP-binding</keyword>
<dbReference type="EMBL" id="JACSQZ010000002">
    <property type="protein sequence ID" value="MBD7913722.1"/>
    <property type="molecule type" value="Genomic_DNA"/>
</dbReference>
<evidence type="ECO:0000256" key="5">
    <source>
        <dbReference type="ARBA" id="ARBA00022741"/>
    </source>
</evidence>